<dbReference type="Gene3D" id="1.10.1240.10">
    <property type="entry name" value="Methionine synthase domain"/>
    <property type="match status" value="1"/>
</dbReference>
<evidence type="ECO:0000256" key="20">
    <source>
        <dbReference type="NCBIfam" id="TIGR02082"/>
    </source>
</evidence>
<dbReference type="FunFam" id="1.10.1240.10:FF:000001">
    <property type="entry name" value="Methionine synthase"/>
    <property type="match status" value="1"/>
</dbReference>
<evidence type="ECO:0000256" key="11">
    <source>
        <dbReference type="ARBA" id="ARBA00022679"/>
    </source>
</evidence>
<dbReference type="STRING" id="1313304.CALK_0037"/>
<dbReference type="SUPFAM" id="SSF51717">
    <property type="entry name" value="Dihydropteroate synthetase-like"/>
    <property type="match status" value="1"/>
</dbReference>
<dbReference type="InterPro" id="IPR000489">
    <property type="entry name" value="Pterin-binding_dom"/>
</dbReference>
<evidence type="ECO:0000256" key="4">
    <source>
        <dbReference type="ARBA" id="ARBA00005178"/>
    </source>
</evidence>
<evidence type="ECO:0000313" key="31">
    <source>
        <dbReference type="Proteomes" id="UP000017148"/>
    </source>
</evidence>
<evidence type="ECO:0000256" key="15">
    <source>
        <dbReference type="ARBA" id="ARBA00022833"/>
    </source>
</evidence>
<feature type="binding site" evidence="23">
    <location>
        <position position="945"/>
    </location>
    <ligand>
        <name>S-adenosyl-L-methionine</name>
        <dbReference type="ChEBI" id="CHEBI:59789"/>
    </ligand>
</feature>
<dbReference type="RefSeq" id="WP_022635607.1">
    <property type="nucleotide sequence ID" value="NZ_ASJR01000001.1"/>
</dbReference>
<evidence type="ECO:0000256" key="2">
    <source>
        <dbReference type="ARBA" id="ARBA00001947"/>
    </source>
</evidence>
<dbReference type="GO" id="GO:0032259">
    <property type="term" value="P:methylation"/>
    <property type="evidence" value="ECO:0007669"/>
    <property type="project" value="UniProtKB-KW"/>
</dbReference>
<evidence type="ECO:0000259" key="27">
    <source>
        <dbReference type="PROSITE" id="PS50974"/>
    </source>
</evidence>
<dbReference type="SUPFAM" id="SSF82282">
    <property type="entry name" value="Homocysteine S-methyltransferase"/>
    <property type="match status" value="1"/>
</dbReference>
<comment type="domain">
    <text evidence="21">Modular enzyme with four functionally distinct domains. The isolated Hcy-binding domain catalyzes methyl transfer from free methylcobalamin to homocysteine. The Hcy-binding domain in association with the pterin-binding domain catalyzes the methylation of cob(I)alamin by methyltetrahydrofolate and the methylation of homocysteine. The B12-binding domain binds the cofactor. The AdoMet activation domain binds S-adenosyl-L-methionine. Under aerobic conditions cob(I)alamin can be converted to inactive cob(II)alamin. Reductive methylation by S-adenosyl-L-methionine and flavodoxin regenerates methylcobalamin.</text>
</comment>
<dbReference type="PROSITE" id="PS50972">
    <property type="entry name" value="PTERIN_BINDING"/>
    <property type="match status" value="1"/>
</dbReference>
<evidence type="ECO:0000256" key="19">
    <source>
        <dbReference type="ARBA" id="ARBA00031040"/>
    </source>
</evidence>
<sequence length="1220" mass="134497">MTTGSQQFIEALKKEILILDGAMGTMIQTYDLTEEDFRLPELQDHPVLLKGNNDLLCLSRPDIVRSISRQFLEAGAEIIETNSFNSNHVSQADYQLTDWVGRLNYAAASLAREEVDRYMEETGKTCFVAGVLGPTGRTASMSPDVEDPAARNITFDALVETYLMAAKELAAGGVDLFLIETVFDTLNAKAAVYALGELEKESGQEYPYMVSGTITDASGRMLTGQTPEAFYTSLSHRSMTSVGLNCALGADDLIPHLESLSSVASCYISTHPNAGLPDELGNYNHSPEHMAGILEKIARRGLLNIVGGCCGTTPEHIRAIAEAVKPHAPRSLPKTQTKAMALSGLERMVVDSSSLFVNVGERTNVAGSRRFARLIREEKYEEALAVAHDQVENGAQIIDINLDDAMLDAQKEMRHVLNYFLSDPAVARVPFMIDSSKWEVVETGLKSLQGKGIVNSISLKEGEEEFLQRARSCMRYGAAVVVMAFDETGQAETKERKIEICSRAYDLLKNSGFPTEDIIFDPNIFAVGTGMEEHRRYAIDFIEATREIRRRMPETHVSGGVSNISFSFRGMNPVREAMHSSFLYHAIQAGMDMGIVNPAMLQVYSDIDPTLKELVENLLFDRTDTATEDLLTYAQNLSDDTGSTGTTAVDAWREEGIAERLKHALVKGITTYLTDDLSEARKQYASSVEIIEGPLMAGMDHVGELFGAGQMFLPQVVKSARVMKKAVAFLQPYLEEEKVAGSSSSAGKILMATVKGDVHDIGKNIVIIVLQCNNYDVIDMGVMVPNEDILARATAEKVDAIGVSGLITPSLDEMVHLAQEMESREMTIPLFLGGATTSDIHTAVKIDPAYSGPVARMRDASQTPGALSKFLGGEAAAQKKVFKEKYATLRENRKKAGPAQSVSLEQARKNAFVPDFSTYTPTRPQFLKDTQFINIPVTEVAPYIDWRFFLNAWDFKGSLESIMSDPLKSGEAKKLLREAQAFLRVIEGENLLKINGSLAFYPAASKGDDIYLYTGEDRREVLDIVPTLRQQMEKKDRPHLALADFIAPADSGVADYLGFFTVTAGLGQDKAEALYRHDNNDFHAILLSILADRLAEAYAEYLHEQVRKELWGFSPHESLSLEELLRVDYQSIRPAPGYPACPEHSQKEQILSLTRADTIGVHLTESYMMLPSASVCGYFFAHPDARYFSVGTISEEQLNDFSQRSGLSVSYLRSELAKNV</sequence>
<dbReference type="OrthoDB" id="9803687at2"/>
<dbReference type="SUPFAM" id="SSF56507">
    <property type="entry name" value="Methionine synthase activation domain-like"/>
    <property type="match status" value="1"/>
</dbReference>
<keyword evidence="13 21" id="KW-0479">Metal-binding</keyword>
<dbReference type="PANTHER" id="PTHR45833:SF1">
    <property type="entry name" value="METHIONINE SYNTHASE"/>
    <property type="match status" value="1"/>
</dbReference>
<keyword evidence="8 21" id="KW-0489">Methyltransferase</keyword>
<evidence type="ECO:0000256" key="7">
    <source>
        <dbReference type="ARBA" id="ARBA00013998"/>
    </source>
</evidence>
<dbReference type="NCBIfam" id="TIGR02082">
    <property type="entry name" value="metH"/>
    <property type="match status" value="1"/>
</dbReference>
<dbReference type="Gene3D" id="3.20.20.20">
    <property type="entry name" value="Dihydropteroate synthase-like"/>
    <property type="match status" value="1"/>
</dbReference>
<dbReference type="GO" id="GO:0050667">
    <property type="term" value="P:homocysteine metabolic process"/>
    <property type="evidence" value="ECO:0007669"/>
    <property type="project" value="TreeGrafter"/>
</dbReference>
<evidence type="ECO:0000256" key="12">
    <source>
        <dbReference type="ARBA" id="ARBA00022691"/>
    </source>
</evidence>
<dbReference type="Pfam" id="PF02607">
    <property type="entry name" value="B12-binding_2"/>
    <property type="match status" value="1"/>
</dbReference>
<feature type="domain" description="Hcy-binding" evidence="25">
    <location>
        <begin position="5"/>
        <end position="324"/>
    </location>
</feature>
<evidence type="ECO:0000256" key="23">
    <source>
        <dbReference type="PIRSR" id="PIRSR000381-2"/>
    </source>
</evidence>
<evidence type="ECO:0000259" key="26">
    <source>
        <dbReference type="PROSITE" id="PS50972"/>
    </source>
</evidence>
<keyword evidence="15 21" id="KW-0862">Zinc</keyword>
<feature type="binding site" description="axial binding residue" evidence="22">
    <location>
        <position position="759"/>
    </location>
    <ligand>
        <name>methylcob(III)alamin</name>
        <dbReference type="ChEBI" id="CHEBI:28115"/>
    </ligand>
    <ligandPart>
        <name>Co</name>
        <dbReference type="ChEBI" id="CHEBI:27638"/>
    </ligandPart>
</feature>
<dbReference type="InterPro" id="IPR003759">
    <property type="entry name" value="Cbl-bd_cap"/>
</dbReference>
<dbReference type="InterPro" id="IPR011822">
    <property type="entry name" value="MetH"/>
</dbReference>
<dbReference type="Pfam" id="PF02310">
    <property type="entry name" value="B12-binding"/>
    <property type="match status" value="1"/>
</dbReference>
<keyword evidence="10 21" id="KW-0846">Cobalamin</keyword>
<keyword evidence="31" id="KW-1185">Reference proteome</keyword>
<comment type="catalytic activity">
    <reaction evidence="1 21">
        <text>(6S)-5-methyl-5,6,7,8-tetrahydrofolate + L-homocysteine = (6S)-5,6,7,8-tetrahydrofolate + L-methionine</text>
        <dbReference type="Rhea" id="RHEA:11172"/>
        <dbReference type="ChEBI" id="CHEBI:18608"/>
        <dbReference type="ChEBI" id="CHEBI:57453"/>
        <dbReference type="ChEBI" id="CHEBI:57844"/>
        <dbReference type="ChEBI" id="CHEBI:58199"/>
        <dbReference type="EC" id="2.1.1.13"/>
    </reaction>
</comment>
<evidence type="ECO:0000256" key="14">
    <source>
        <dbReference type="ARBA" id="ARBA00022737"/>
    </source>
</evidence>
<dbReference type="FunFam" id="3.20.20.330:FF:000001">
    <property type="entry name" value="Methionine synthase"/>
    <property type="match status" value="1"/>
</dbReference>
<comment type="similarity">
    <text evidence="5">Belongs to the vitamin-B12 dependent methionine synthase family.</text>
</comment>
<reference evidence="30 31" key="1">
    <citation type="journal article" date="2013" name="Environ. Microbiol.">
        <title>Genome analysis of Chitinivibrio alkaliphilus gen. nov., sp. nov., a novel extremely haloalkaliphilic anaerobic chitinolytic bacterium from the candidate phylum Termite Group 3.</title>
        <authorList>
            <person name="Sorokin D.Y."/>
            <person name="Gumerov V.M."/>
            <person name="Rakitin A.L."/>
            <person name="Beletsky A.V."/>
            <person name="Damste J.S."/>
            <person name="Muyzer G."/>
            <person name="Mardanov A.V."/>
            <person name="Ravin N.V."/>
        </authorList>
    </citation>
    <scope>NUCLEOTIDE SEQUENCE [LARGE SCALE GENOMIC DNA]</scope>
    <source>
        <strain evidence="30 31">ACht1</strain>
    </source>
</reference>
<dbReference type="PROSITE" id="PS50970">
    <property type="entry name" value="HCY"/>
    <property type="match status" value="1"/>
</dbReference>
<dbReference type="PATRIC" id="fig|1313304.3.peg.32"/>
<dbReference type="InterPro" id="IPR011005">
    <property type="entry name" value="Dihydropteroate_synth-like_sf"/>
</dbReference>
<dbReference type="Gene3D" id="3.40.50.280">
    <property type="entry name" value="Cobalamin-binding domain"/>
    <property type="match status" value="1"/>
</dbReference>
<dbReference type="InterPro" id="IPR006158">
    <property type="entry name" value="Cobalamin-bd"/>
</dbReference>
<comment type="cofactor">
    <cofactor evidence="3 21 22">
        <name>methylcob(III)alamin</name>
        <dbReference type="ChEBI" id="CHEBI:28115"/>
    </cofactor>
</comment>
<feature type="domain" description="B12-binding" evidence="28">
    <location>
        <begin position="746"/>
        <end position="878"/>
    </location>
</feature>
<gene>
    <name evidence="30" type="ORF">CALK_0037</name>
</gene>
<feature type="binding site" evidence="23">
    <location>
        <position position="1133"/>
    </location>
    <ligand>
        <name>S-adenosyl-L-methionine</name>
        <dbReference type="ChEBI" id="CHEBI:59789"/>
    </ligand>
</feature>
<feature type="binding site" evidence="23">
    <location>
        <position position="860"/>
    </location>
    <ligand>
        <name>methylcob(III)alamin</name>
        <dbReference type="ChEBI" id="CHEBI:28115"/>
    </ligand>
</feature>
<dbReference type="GO" id="GO:0008270">
    <property type="term" value="F:zinc ion binding"/>
    <property type="evidence" value="ECO:0007669"/>
    <property type="project" value="UniProtKB-UniRule"/>
</dbReference>
<evidence type="ECO:0000256" key="22">
    <source>
        <dbReference type="PIRSR" id="PIRSR000381-1"/>
    </source>
</evidence>
<evidence type="ECO:0000256" key="9">
    <source>
        <dbReference type="ARBA" id="ARBA00022605"/>
    </source>
</evidence>
<evidence type="ECO:0000256" key="13">
    <source>
        <dbReference type="ARBA" id="ARBA00022723"/>
    </source>
</evidence>
<dbReference type="InterPro" id="IPR033706">
    <property type="entry name" value="Met_synthase_B12-bd"/>
</dbReference>
<evidence type="ECO:0000256" key="5">
    <source>
        <dbReference type="ARBA" id="ARBA00010398"/>
    </source>
</evidence>
<dbReference type="eggNOG" id="COG0646">
    <property type="taxonomic scope" value="Bacteria"/>
</dbReference>
<dbReference type="PROSITE" id="PS51337">
    <property type="entry name" value="B12_BINDING_NTER"/>
    <property type="match status" value="1"/>
</dbReference>
<dbReference type="SUPFAM" id="SSF52242">
    <property type="entry name" value="Cobalamin (vitamin B12)-binding domain"/>
    <property type="match status" value="1"/>
</dbReference>
<evidence type="ECO:0000256" key="6">
    <source>
        <dbReference type="ARBA" id="ARBA00012032"/>
    </source>
</evidence>
<dbReference type="InterPro" id="IPR037010">
    <property type="entry name" value="VitB12-dep_Met_synth_activ_sf"/>
</dbReference>
<dbReference type="InterPro" id="IPR004223">
    <property type="entry name" value="VitB12-dep_Met_synth_activ_dom"/>
</dbReference>
<feature type="binding site" evidence="23">
    <location>
        <position position="804"/>
    </location>
    <ligand>
        <name>methylcob(III)alamin</name>
        <dbReference type="ChEBI" id="CHEBI:28115"/>
    </ligand>
</feature>
<feature type="binding site" evidence="23">
    <location>
        <position position="808"/>
    </location>
    <ligand>
        <name>methylcob(III)alamin</name>
        <dbReference type="ChEBI" id="CHEBI:28115"/>
    </ligand>
</feature>
<evidence type="ECO:0000256" key="3">
    <source>
        <dbReference type="ARBA" id="ARBA00001956"/>
    </source>
</evidence>
<protein>
    <recommendedName>
        <fullName evidence="7 20">Methionine synthase</fullName>
        <ecNumber evidence="6 20">2.1.1.13</ecNumber>
    </recommendedName>
    <alternativeName>
        <fullName evidence="19 21">5-methyltetrahydrofolate--homocysteine methyltransferase</fullName>
    </alternativeName>
</protein>
<feature type="binding site" evidence="23">
    <location>
        <position position="692"/>
    </location>
    <ligand>
        <name>methylcob(III)alamin</name>
        <dbReference type="ChEBI" id="CHEBI:28115"/>
    </ligand>
</feature>
<feature type="domain" description="AdoMet activation" evidence="27">
    <location>
        <begin position="895"/>
        <end position="1220"/>
    </location>
</feature>
<dbReference type="Pfam" id="PF00809">
    <property type="entry name" value="Pterin_bind"/>
    <property type="match status" value="1"/>
</dbReference>
<dbReference type="AlphaFoldDB" id="U7DB39"/>
<evidence type="ECO:0000259" key="29">
    <source>
        <dbReference type="PROSITE" id="PS51337"/>
    </source>
</evidence>
<dbReference type="InterPro" id="IPR036724">
    <property type="entry name" value="Cobalamin-bd_sf"/>
</dbReference>
<comment type="caution">
    <text evidence="30">The sequence shown here is derived from an EMBL/GenBank/DDBJ whole genome shotgun (WGS) entry which is preliminary data.</text>
</comment>
<dbReference type="Gene3D" id="3.20.20.330">
    <property type="entry name" value="Homocysteine-binding-like domain"/>
    <property type="match status" value="1"/>
</dbReference>
<feature type="binding site" evidence="22 24">
    <location>
        <position position="310"/>
    </location>
    <ligand>
        <name>Zn(2+)</name>
        <dbReference type="ChEBI" id="CHEBI:29105"/>
    </ligand>
</feature>
<proteinExistence type="inferred from homology"/>
<keyword evidence="12 21" id="KW-0949">S-adenosyl-L-methionine</keyword>
<evidence type="ECO:0000259" key="28">
    <source>
        <dbReference type="PROSITE" id="PS51332"/>
    </source>
</evidence>
<dbReference type="Proteomes" id="UP000017148">
    <property type="component" value="Unassembled WGS sequence"/>
</dbReference>
<dbReference type="Gene3D" id="1.10.288.10">
    <property type="entry name" value="Cobalamin-dependent Methionine Synthase, domain 2"/>
    <property type="match status" value="1"/>
</dbReference>
<dbReference type="CDD" id="cd00740">
    <property type="entry name" value="MeTr"/>
    <property type="match status" value="1"/>
</dbReference>
<evidence type="ECO:0000256" key="16">
    <source>
        <dbReference type="ARBA" id="ARBA00023167"/>
    </source>
</evidence>
<comment type="cofactor">
    <cofactor evidence="2 21 24">
        <name>Zn(2+)</name>
        <dbReference type="ChEBI" id="CHEBI:29105"/>
    </cofactor>
</comment>
<dbReference type="SUPFAM" id="SSF47644">
    <property type="entry name" value="Methionine synthase domain"/>
    <property type="match status" value="1"/>
</dbReference>
<dbReference type="InterPro" id="IPR036594">
    <property type="entry name" value="Meth_synthase_dom"/>
</dbReference>
<dbReference type="NCBIfam" id="NF007024">
    <property type="entry name" value="PRK09490.1"/>
    <property type="match status" value="1"/>
</dbReference>
<dbReference type="FunFam" id="3.20.20.20:FF:000002">
    <property type="entry name" value="Methionine synthase"/>
    <property type="match status" value="1"/>
</dbReference>
<feature type="domain" description="Pterin-binding" evidence="26">
    <location>
        <begin position="356"/>
        <end position="616"/>
    </location>
</feature>
<keyword evidence="9 21" id="KW-0028">Amino-acid biosynthesis</keyword>
<evidence type="ECO:0000256" key="18">
    <source>
        <dbReference type="ARBA" id="ARBA00025552"/>
    </source>
</evidence>
<dbReference type="PIRSF" id="PIRSF000381">
    <property type="entry name" value="MetH"/>
    <property type="match status" value="1"/>
</dbReference>
<dbReference type="CDD" id="cd02069">
    <property type="entry name" value="methionine_synthase_B12_BD"/>
    <property type="match status" value="1"/>
</dbReference>
<organism evidence="30 31">
    <name type="scientific">Chitinivibrio alkaliphilus ACht1</name>
    <dbReference type="NCBI Taxonomy" id="1313304"/>
    <lineage>
        <taxon>Bacteria</taxon>
        <taxon>Pseudomonadati</taxon>
        <taxon>Fibrobacterota</taxon>
        <taxon>Chitinivibrionia</taxon>
        <taxon>Chitinivibrionales</taxon>
        <taxon>Chitinivibrionaceae</taxon>
        <taxon>Chitinivibrio</taxon>
    </lineage>
</organism>
<evidence type="ECO:0000256" key="1">
    <source>
        <dbReference type="ARBA" id="ARBA00001700"/>
    </source>
</evidence>
<evidence type="ECO:0000256" key="17">
    <source>
        <dbReference type="ARBA" id="ARBA00023285"/>
    </source>
</evidence>
<dbReference type="PANTHER" id="PTHR45833">
    <property type="entry name" value="METHIONINE SYNTHASE"/>
    <property type="match status" value="1"/>
</dbReference>
<evidence type="ECO:0000256" key="10">
    <source>
        <dbReference type="ARBA" id="ARBA00022628"/>
    </source>
</evidence>
<dbReference type="InterPro" id="IPR050554">
    <property type="entry name" value="Met_Synthase/Corrinoid"/>
</dbReference>
<evidence type="ECO:0000256" key="24">
    <source>
        <dbReference type="PROSITE-ProRule" id="PRU00333"/>
    </source>
</evidence>
<name>U7DB39_9BACT</name>
<dbReference type="eggNOG" id="COG1410">
    <property type="taxonomic scope" value="Bacteria"/>
</dbReference>
<dbReference type="Pfam" id="PF02574">
    <property type="entry name" value="S-methyl_trans"/>
    <property type="match status" value="1"/>
</dbReference>
<dbReference type="EC" id="2.1.1.13" evidence="6 20"/>
<evidence type="ECO:0000313" key="30">
    <source>
        <dbReference type="EMBL" id="ERP39247.1"/>
    </source>
</evidence>
<dbReference type="PROSITE" id="PS51332">
    <property type="entry name" value="B12_BINDING"/>
    <property type="match status" value="1"/>
</dbReference>
<comment type="function">
    <text evidence="18 21">Catalyzes the transfer of a methyl group from methyl-cobalamin to homocysteine, yielding enzyme-bound cob(I)alamin and methionine. Subsequently, remethylates the cofactor using methyltetrahydrofolate.</text>
</comment>
<keyword evidence="11 21" id="KW-0808">Transferase</keyword>
<dbReference type="GO" id="GO:0031419">
    <property type="term" value="F:cobalamin binding"/>
    <property type="evidence" value="ECO:0007669"/>
    <property type="project" value="UniProtKB-UniRule"/>
</dbReference>
<comment type="pathway">
    <text evidence="4 21">Amino-acid biosynthesis; L-methionine biosynthesis via de novo pathway; L-methionine from L-homocysteine (MetH route): step 1/1.</text>
</comment>
<dbReference type="Gene3D" id="3.10.196.10">
    <property type="entry name" value="Vitamin B12-dependent methionine synthase, activation domain"/>
    <property type="match status" value="1"/>
</dbReference>
<dbReference type="InterPro" id="IPR003726">
    <property type="entry name" value="HCY_dom"/>
</dbReference>
<dbReference type="InterPro" id="IPR036589">
    <property type="entry name" value="HCY_dom_sf"/>
</dbReference>
<feature type="binding site" evidence="22 24">
    <location>
        <position position="246"/>
    </location>
    <ligand>
        <name>Zn(2+)</name>
        <dbReference type="ChEBI" id="CHEBI:29105"/>
    </ligand>
</feature>
<dbReference type="PROSITE" id="PS50974">
    <property type="entry name" value="ADOMET_ACTIVATION"/>
    <property type="match status" value="1"/>
</dbReference>
<dbReference type="Pfam" id="PF02965">
    <property type="entry name" value="Met_synt_B12"/>
    <property type="match status" value="1"/>
</dbReference>
<evidence type="ECO:0000256" key="21">
    <source>
        <dbReference type="PIRNR" id="PIRNR000381"/>
    </source>
</evidence>
<dbReference type="GO" id="GO:0046653">
    <property type="term" value="P:tetrahydrofolate metabolic process"/>
    <property type="evidence" value="ECO:0007669"/>
    <property type="project" value="TreeGrafter"/>
</dbReference>
<keyword evidence="16 21" id="KW-0486">Methionine biosynthesis</keyword>
<dbReference type="SMART" id="SM01018">
    <property type="entry name" value="B12-binding_2"/>
    <property type="match status" value="1"/>
</dbReference>
<keyword evidence="17 21" id="KW-0170">Cobalt</keyword>
<feature type="binding site" evidence="23">
    <location>
        <begin position="1187"/>
        <end position="1188"/>
    </location>
    <ligand>
        <name>S-adenosyl-L-methionine</name>
        <dbReference type="ChEBI" id="CHEBI:59789"/>
    </ligand>
</feature>
<evidence type="ECO:0000256" key="8">
    <source>
        <dbReference type="ARBA" id="ARBA00022603"/>
    </source>
</evidence>
<keyword evidence="14" id="KW-0677">Repeat</keyword>
<dbReference type="GO" id="GO:0008705">
    <property type="term" value="F:methionine synthase activity"/>
    <property type="evidence" value="ECO:0007669"/>
    <property type="project" value="UniProtKB-UniRule"/>
</dbReference>
<evidence type="ECO:0000259" key="25">
    <source>
        <dbReference type="PROSITE" id="PS50970"/>
    </source>
</evidence>
<feature type="binding site" evidence="22 24">
    <location>
        <position position="309"/>
    </location>
    <ligand>
        <name>Zn(2+)</name>
        <dbReference type="ChEBI" id="CHEBI:29105"/>
    </ligand>
</feature>
<accession>U7DB39</accession>
<dbReference type="EMBL" id="ASJR01000001">
    <property type="protein sequence ID" value="ERP39247.1"/>
    <property type="molecule type" value="Genomic_DNA"/>
</dbReference>
<feature type="domain" description="B12-binding N-terminal" evidence="29">
    <location>
        <begin position="648"/>
        <end position="742"/>
    </location>
</feature>
<feature type="binding site" evidence="23">
    <location>
        <begin position="756"/>
        <end position="760"/>
    </location>
    <ligand>
        <name>methylcob(III)alamin</name>
        <dbReference type="ChEBI" id="CHEBI:28115"/>
    </ligand>
</feature>
<dbReference type="UniPathway" id="UPA00051">
    <property type="reaction ID" value="UER00081"/>
</dbReference>
<dbReference type="GO" id="GO:0005829">
    <property type="term" value="C:cytosol"/>
    <property type="evidence" value="ECO:0007669"/>
    <property type="project" value="TreeGrafter"/>
</dbReference>